<evidence type="ECO:0000256" key="5">
    <source>
        <dbReference type="ARBA" id="ARBA00022801"/>
    </source>
</evidence>
<dbReference type="PANTHER" id="PTHR30001:SF1">
    <property type="entry name" value="RIBONUCLEASE E_G-LIKE PROTEIN, CHLOROPLASTIC"/>
    <property type="match status" value="1"/>
</dbReference>
<keyword evidence="4" id="KW-0255">Endonuclease</keyword>
<evidence type="ECO:0000256" key="2">
    <source>
        <dbReference type="ARBA" id="ARBA00022722"/>
    </source>
</evidence>
<keyword evidence="3" id="KW-0479">Metal-binding</keyword>
<evidence type="ECO:0000259" key="8">
    <source>
        <dbReference type="Pfam" id="PF10150"/>
    </source>
</evidence>
<feature type="domain" description="RNA-binding protein AU-1/Ribonuclease E/G" evidence="8">
    <location>
        <begin position="103"/>
        <end position="182"/>
    </location>
</feature>
<keyword evidence="7" id="KW-0694">RNA-binding</keyword>
<evidence type="ECO:0000313" key="9">
    <source>
        <dbReference type="EMBL" id="MCF2872611.1"/>
    </source>
</evidence>
<keyword evidence="2" id="KW-0540">Nuclease</keyword>
<keyword evidence="10" id="KW-1185">Reference proteome</keyword>
<organism evidence="9 10">
    <name type="scientific">Octadecabacter dasysiphoniae</name>
    <dbReference type="NCBI Taxonomy" id="2909341"/>
    <lineage>
        <taxon>Bacteria</taxon>
        <taxon>Pseudomonadati</taxon>
        <taxon>Pseudomonadota</taxon>
        <taxon>Alphaproteobacteria</taxon>
        <taxon>Rhodobacterales</taxon>
        <taxon>Roseobacteraceae</taxon>
        <taxon>Octadecabacter</taxon>
    </lineage>
</organism>
<protein>
    <submittedName>
        <fullName evidence="9">Ribonuclease E/G</fullName>
    </submittedName>
</protein>
<evidence type="ECO:0000256" key="6">
    <source>
        <dbReference type="ARBA" id="ARBA00022842"/>
    </source>
</evidence>
<feature type="domain" description="RNA-binding protein AU-1/Ribonuclease E/G" evidence="8">
    <location>
        <begin position="212"/>
        <end position="332"/>
    </location>
</feature>
<name>A0ABS9D2G7_9RHOB</name>
<dbReference type="EMBL" id="JAKGAQ010000004">
    <property type="protein sequence ID" value="MCF2872611.1"/>
    <property type="molecule type" value="Genomic_DNA"/>
</dbReference>
<dbReference type="Proteomes" id="UP001200557">
    <property type="component" value="Unassembled WGS sequence"/>
</dbReference>
<dbReference type="InterPro" id="IPR019307">
    <property type="entry name" value="RNA-bd_AU-1/RNase_E/G"/>
</dbReference>
<accession>A0ABS9D2G7</accession>
<sequence>MKGRMIVLDHVAGREAAALMIDGKLQDLLIDDEGAPRPGSIFRAVCDRPLKGQGGMMLRLPEGETAFLRQGKGLAPGQAILVQVTGYADGGKAIPVTDRVLFKSRYAIVTPGKPGINVSRSIKDDDARERILACAHEVEVSDGFGLILRSSCENGSDDDIIEDIAAMDAMASAIMADATGDPEALTDGDGPHGLAWREWVEPATVVTDAGGFEDHGVLDQMATLGQPRVALEASAFMYVEPTRALVAVDVNTGGDTSPASTLKANLAACKALPRALRLRGLGGQIVIDLAPMSKAHRKQIESALRSAFKADGIDTALVGWTPLGHYELQRKRERLPVPLEVL</sequence>
<comment type="caution">
    <text evidence="9">The sequence shown here is derived from an EMBL/GenBank/DDBJ whole genome shotgun (WGS) entry which is preliminary data.</text>
</comment>
<proteinExistence type="predicted"/>
<evidence type="ECO:0000256" key="1">
    <source>
        <dbReference type="ARBA" id="ARBA00001946"/>
    </source>
</evidence>
<dbReference type="RefSeq" id="WP_235226932.1">
    <property type="nucleotide sequence ID" value="NZ_JAKGAQ010000004.1"/>
</dbReference>
<evidence type="ECO:0000313" key="10">
    <source>
        <dbReference type="Proteomes" id="UP001200557"/>
    </source>
</evidence>
<keyword evidence="5" id="KW-0378">Hydrolase</keyword>
<dbReference type="PANTHER" id="PTHR30001">
    <property type="entry name" value="RIBONUCLEASE"/>
    <property type="match status" value="1"/>
</dbReference>
<dbReference type="InterPro" id="IPR004659">
    <property type="entry name" value="RNase_E/G"/>
</dbReference>
<evidence type="ECO:0000256" key="3">
    <source>
        <dbReference type="ARBA" id="ARBA00022723"/>
    </source>
</evidence>
<dbReference type="Pfam" id="PF10150">
    <property type="entry name" value="RNase_E_G"/>
    <property type="match status" value="2"/>
</dbReference>
<evidence type="ECO:0000256" key="4">
    <source>
        <dbReference type="ARBA" id="ARBA00022759"/>
    </source>
</evidence>
<keyword evidence="6" id="KW-0460">Magnesium</keyword>
<comment type="cofactor">
    <cofactor evidence="1">
        <name>Mg(2+)</name>
        <dbReference type="ChEBI" id="CHEBI:18420"/>
    </cofactor>
</comment>
<reference evidence="9 10" key="1">
    <citation type="submission" date="2022-01" db="EMBL/GenBank/DDBJ databases">
        <title>Octadecabacter sp. nov., isolated from a marine alga.</title>
        <authorList>
            <person name="Jin M.S."/>
            <person name="Kim H.M."/>
            <person name="Han D.M."/>
            <person name="Jung J.J."/>
            <person name="Jeon C.O."/>
        </authorList>
    </citation>
    <scope>NUCLEOTIDE SEQUENCE [LARGE SCALE GENOMIC DNA]</scope>
    <source>
        <strain evidence="9 10">G9-8</strain>
    </source>
</reference>
<gene>
    <name evidence="9" type="ORF">L0664_16175</name>
</gene>
<evidence type="ECO:0000256" key="7">
    <source>
        <dbReference type="ARBA" id="ARBA00022884"/>
    </source>
</evidence>